<evidence type="ECO:0000313" key="2">
    <source>
        <dbReference type="Proteomes" id="UP000030748"/>
    </source>
</evidence>
<accession>A0A022QBQ3</accession>
<proteinExistence type="predicted"/>
<dbReference type="PANTHER" id="PTHR33132">
    <property type="entry name" value="OSJNBB0118P14.9 PROTEIN"/>
    <property type="match status" value="1"/>
</dbReference>
<organism evidence="1 2">
    <name type="scientific">Erythranthe guttata</name>
    <name type="common">Yellow monkey flower</name>
    <name type="synonym">Mimulus guttatus</name>
    <dbReference type="NCBI Taxonomy" id="4155"/>
    <lineage>
        <taxon>Eukaryota</taxon>
        <taxon>Viridiplantae</taxon>
        <taxon>Streptophyta</taxon>
        <taxon>Embryophyta</taxon>
        <taxon>Tracheophyta</taxon>
        <taxon>Spermatophyta</taxon>
        <taxon>Magnoliopsida</taxon>
        <taxon>eudicotyledons</taxon>
        <taxon>Gunneridae</taxon>
        <taxon>Pentapetalae</taxon>
        <taxon>asterids</taxon>
        <taxon>lamiids</taxon>
        <taxon>Lamiales</taxon>
        <taxon>Phrymaceae</taxon>
        <taxon>Erythranthe</taxon>
    </lineage>
</organism>
<dbReference type="AlphaFoldDB" id="A0A022QBQ3"/>
<dbReference type="PANTHER" id="PTHR33132:SF144">
    <property type="entry name" value="SERINE-RICH PROTEIN-LIKE PROTEIN"/>
    <property type="match status" value="1"/>
</dbReference>
<keyword evidence="2" id="KW-1185">Reference proteome</keyword>
<name>A0A022QBQ3_ERYGU</name>
<dbReference type="PhylomeDB" id="A0A022QBQ3"/>
<dbReference type="Proteomes" id="UP000030748">
    <property type="component" value="Unassembled WGS sequence"/>
</dbReference>
<dbReference type="eggNOG" id="ENOG502SDCG">
    <property type="taxonomic scope" value="Eukaryota"/>
</dbReference>
<gene>
    <name evidence="1" type="ORF">MIMGU_mgv1a018247mg</name>
</gene>
<reference evidence="1 2" key="1">
    <citation type="journal article" date="2013" name="Proc. Natl. Acad. Sci. U.S.A.">
        <title>Fine-scale variation in meiotic recombination in Mimulus inferred from population shotgun sequencing.</title>
        <authorList>
            <person name="Hellsten U."/>
            <person name="Wright K.M."/>
            <person name="Jenkins J."/>
            <person name="Shu S."/>
            <person name="Yuan Y."/>
            <person name="Wessler S.R."/>
            <person name="Schmutz J."/>
            <person name="Willis J.H."/>
            <person name="Rokhsar D.S."/>
        </authorList>
    </citation>
    <scope>NUCLEOTIDE SEQUENCE [LARGE SCALE GENOMIC DNA]</scope>
    <source>
        <strain evidence="2">cv. DUN x IM62</strain>
    </source>
</reference>
<protein>
    <submittedName>
        <fullName evidence="1">Uncharacterized protein</fullName>
    </submittedName>
</protein>
<evidence type="ECO:0000313" key="1">
    <source>
        <dbReference type="EMBL" id="EYU24693.1"/>
    </source>
</evidence>
<sequence length="88" mass="9422">MCYPQVAYWEGGYKCATRRRQLIAPAAEADTEVAVRGRQEANTGGGGGGGGGMTKVCVCSPTGHPGSFRCRHHHGEYQWVNRLGTKPS</sequence>
<dbReference type="EMBL" id="KI632119">
    <property type="protein sequence ID" value="EYU24693.1"/>
    <property type="molecule type" value="Genomic_DNA"/>
</dbReference>